<dbReference type="SUPFAM" id="SSF49879">
    <property type="entry name" value="SMAD/FHA domain"/>
    <property type="match status" value="1"/>
</dbReference>
<evidence type="ECO:0000313" key="9">
    <source>
        <dbReference type="RefSeq" id="XP_006824482.1"/>
    </source>
</evidence>
<dbReference type="Pfam" id="PF17913">
    <property type="entry name" value="FHA_2"/>
    <property type="match status" value="1"/>
</dbReference>
<dbReference type="PANTHER" id="PTHR12083:SF9">
    <property type="entry name" value="BIFUNCTIONAL POLYNUCLEOTIDE PHOSPHATASE_KINASE"/>
    <property type="match status" value="1"/>
</dbReference>
<dbReference type="GeneID" id="100378246"/>
<evidence type="ECO:0000256" key="2">
    <source>
        <dbReference type="ARBA" id="ARBA00022763"/>
    </source>
</evidence>
<dbReference type="CDD" id="cd22716">
    <property type="entry name" value="FHA_APTX_PNKP"/>
    <property type="match status" value="1"/>
</dbReference>
<dbReference type="PANTHER" id="PTHR12083">
    <property type="entry name" value="BIFUNCTIONAL POLYNUCLEOTIDE PHOSPHATASE/KINASE"/>
    <property type="match status" value="1"/>
</dbReference>
<dbReference type="InterPro" id="IPR006551">
    <property type="entry name" value="Polynucleotide_phosphatase"/>
</dbReference>
<dbReference type="Proteomes" id="UP000694865">
    <property type="component" value="Unplaced"/>
</dbReference>
<dbReference type="Gene3D" id="3.40.50.300">
    <property type="entry name" value="P-loop containing nucleotide triphosphate hydrolases"/>
    <property type="match status" value="1"/>
</dbReference>
<keyword evidence="4" id="KW-0234">DNA repair</keyword>
<dbReference type="Gene3D" id="2.60.200.20">
    <property type="match status" value="1"/>
</dbReference>
<dbReference type="InterPro" id="IPR036412">
    <property type="entry name" value="HAD-like_sf"/>
</dbReference>
<dbReference type="SUPFAM" id="SSF52540">
    <property type="entry name" value="P-loop containing nucleoside triphosphate hydrolases"/>
    <property type="match status" value="1"/>
</dbReference>
<gene>
    <name evidence="9" type="primary">LOC100378246</name>
</gene>
<dbReference type="CDD" id="cd01625">
    <property type="entry name" value="HAD_PNP"/>
    <property type="match status" value="1"/>
</dbReference>
<feature type="compositionally biased region" description="Basic and acidic residues" evidence="6">
    <location>
        <begin position="175"/>
        <end position="193"/>
    </location>
</feature>
<dbReference type="InterPro" id="IPR006549">
    <property type="entry name" value="HAD-SF_hydro_IIIA"/>
</dbReference>
<keyword evidence="2" id="KW-0227">DNA damage</keyword>
<dbReference type="RefSeq" id="XP_006824482.1">
    <property type="nucleotide sequence ID" value="XM_006824419.1"/>
</dbReference>
<keyword evidence="3" id="KW-0378">Hydrolase</keyword>
<evidence type="ECO:0000256" key="5">
    <source>
        <dbReference type="ARBA" id="ARBA00023242"/>
    </source>
</evidence>
<feature type="domain" description="PNK FHA" evidence="7">
    <location>
        <begin position="16"/>
        <end position="86"/>
    </location>
</feature>
<keyword evidence="8" id="KW-1185">Reference proteome</keyword>
<dbReference type="Gene3D" id="3.40.50.1000">
    <property type="entry name" value="HAD superfamily/HAD-like"/>
    <property type="match status" value="1"/>
</dbReference>
<evidence type="ECO:0000256" key="6">
    <source>
        <dbReference type="SAM" id="MobiDB-lite"/>
    </source>
</evidence>
<dbReference type="NCBIfam" id="TIGR01662">
    <property type="entry name" value="HAD-SF-IIIA"/>
    <property type="match status" value="1"/>
</dbReference>
<dbReference type="InterPro" id="IPR027417">
    <property type="entry name" value="P-loop_NTPase"/>
</dbReference>
<accession>A0ABM0MWU1</accession>
<dbReference type="InterPro" id="IPR013954">
    <property type="entry name" value="PNK3P"/>
</dbReference>
<protein>
    <submittedName>
        <fullName evidence="9">Bifunctional polynucleotide phosphatase/kinase-like</fullName>
    </submittedName>
</protein>
<proteinExistence type="predicted"/>
<dbReference type="InterPro" id="IPR008984">
    <property type="entry name" value="SMAD_FHA_dom_sf"/>
</dbReference>
<reference evidence="9" key="1">
    <citation type="submission" date="2025-08" db="UniProtKB">
        <authorList>
            <consortium name="RefSeq"/>
        </authorList>
    </citation>
    <scope>IDENTIFICATION</scope>
    <source>
        <tissue evidence="9">Testes</tissue>
    </source>
</reference>
<name>A0ABM0MWU1_SACKO</name>
<dbReference type="NCBIfam" id="TIGR01664">
    <property type="entry name" value="DNA-3'-Pase"/>
    <property type="match status" value="1"/>
</dbReference>
<evidence type="ECO:0000313" key="8">
    <source>
        <dbReference type="Proteomes" id="UP000694865"/>
    </source>
</evidence>
<keyword evidence="5" id="KW-0539">Nucleus</keyword>
<comment type="subcellular location">
    <subcellularLocation>
        <location evidence="1">Nucleus</location>
    </subcellularLocation>
</comment>
<organism evidence="8 9">
    <name type="scientific">Saccoglossus kowalevskii</name>
    <name type="common">Acorn worm</name>
    <dbReference type="NCBI Taxonomy" id="10224"/>
    <lineage>
        <taxon>Eukaryota</taxon>
        <taxon>Metazoa</taxon>
        <taxon>Hemichordata</taxon>
        <taxon>Enteropneusta</taxon>
        <taxon>Harrimaniidae</taxon>
        <taxon>Saccoglossus</taxon>
    </lineage>
</organism>
<dbReference type="InterPro" id="IPR023214">
    <property type="entry name" value="HAD_sf"/>
</dbReference>
<dbReference type="Pfam" id="PF08645">
    <property type="entry name" value="PNK3P"/>
    <property type="match status" value="1"/>
</dbReference>
<dbReference type="InterPro" id="IPR041388">
    <property type="entry name" value="FHA_2"/>
</dbReference>
<evidence type="ECO:0000256" key="3">
    <source>
        <dbReference type="ARBA" id="ARBA00022801"/>
    </source>
</evidence>
<evidence type="ECO:0000256" key="1">
    <source>
        <dbReference type="ARBA" id="ARBA00004123"/>
    </source>
</evidence>
<evidence type="ECO:0000259" key="7">
    <source>
        <dbReference type="Pfam" id="PF17913"/>
    </source>
</evidence>
<sequence>MSSVSNAQLVSLDGGCYLVCCEESHDPIPLPHLERVIVGRGPQTKIADKRCSRQQVLLIANHTKKTVKLKQLGANSCCVGGKEIEKNDALLLKHGDSFEIITGQYKNEIYFSCVAKSQGYIHSKTSTIVPKEETDKDDVLSDAVARRLDEKEKTFSKRNIRDFFGSGKESKKRRASDDNDSHDNSKKLKSHEDDPVDEKEDVCRGKVETESKWLNHGKLLMYTACGVQASSKIAGFDIDGTIVTTKSGKVFAKDTNDWKIIYAEVPGRLRKLKSDGYKIVFFTNQLGIERGRLSVDSFKSKVINILAKLGIPIQVFVATGKGMFRKPALGMWSYLKDYANDGISIDTKNSIYIGDAAGRPVNWAPGKKKDFSCSDRLFALNAGLQFKTPEEFFLSYKTAQFDLPKFDPRKVDKTTPLLIPLDANVSSTTQEVIVLVGYPACGKSTFTKLHLIPKDYVHINRDTIGSWQKCVAACESALKQGKSVVIDNTSPDIESRKSKIFLVLSKILRKLKKFRELSGVGKDHVINDMVLYSYRNKFKEPTLDEGFNEIVQVNFVPQFQLKEDEELYRTFLVEK</sequence>
<dbReference type="SUPFAM" id="SSF56784">
    <property type="entry name" value="HAD-like"/>
    <property type="match status" value="1"/>
</dbReference>
<evidence type="ECO:0000256" key="4">
    <source>
        <dbReference type="ARBA" id="ARBA00023204"/>
    </source>
</evidence>
<feature type="region of interest" description="Disordered" evidence="6">
    <location>
        <begin position="166"/>
        <end position="202"/>
    </location>
</feature>